<dbReference type="RefSeq" id="WP_166006746.1">
    <property type="nucleotide sequence ID" value="NZ_CP049886.1"/>
</dbReference>
<protein>
    <submittedName>
        <fullName evidence="4">ABC transporter ATP-binding protein</fullName>
    </submittedName>
</protein>
<sequence length="236" mass="26578">MGESMIEIKKVSKKFNKITVLDNIDLTINEEDVIGVVGLNGAGKSTLIRMILGLEKPTSGKVKKASLLSADGAVGVMLQEVSAPKKIKVEEWLELVAIFSKAPLSIKRILELTNLTDQKDKLVTHLSQGNQRRLQFGLAVIQNPQLLILDEPTVGMDYLAKLLFWKEVKRLKEEEKMTIILISHDFSEIEAICNRVIILHDHKIKLDREISTAERVDVKEYFDDIIMKEVSDESVS</sequence>
<dbReference type="SUPFAM" id="SSF52540">
    <property type="entry name" value="P-loop containing nucleoside triphosphate hydrolases"/>
    <property type="match status" value="1"/>
</dbReference>
<organism evidence="4 5">
    <name type="scientific">Vagococcus coleopterorum</name>
    <dbReference type="NCBI Taxonomy" id="2714946"/>
    <lineage>
        <taxon>Bacteria</taxon>
        <taxon>Bacillati</taxon>
        <taxon>Bacillota</taxon>
        <taxon>Bacilli</taxon>
        <taxon>Lactobacillales</taxon>
        <taxon>Enterococcaceae</taxon>
        <taxon>Vagococcus</taxon>
    </lineage>
</organism>
<gene>
    <name evidence="4" type="ORF">G7081_01440</name>
</gene>
<dbReference type="CDD" id="cd03230">
    <property type="entry name" value="ABC_DR_subfamily_A"/>
    <property type="match status" value="1"/>
</dbReference>
<dbReference type="InterPro" id="IPR017871">
    <property type="entry name" value="ABC_transporter-like_CS"/>
</dbReference>
<reference evidence="4 5" key="1">
    <citation type="submission" date="2020-03" db="EMBL/GenBank/DDBJ databases">
        <title>Vagococcus sp. nov., isolated from beetles.</title>
        <authorList>
            <person name="Hyun D.-W."/>
            <person name="Bae J.-W."/>
        </authorList>
    </citation>
    <scope>NUCLEOTIDE SEQUENCE [LARGE SCALE GENOMIC DNA]</scope>
    <source>
        <strain evidence="4 5">HDW17A</strain>
    </source>
</reference>
<dbReference type="EMBL" id="CP049886">
    <property type="protein sequence ID" value="QIL45846.1"/>
    <property type="molecule type" value="Genomic_DNA"/>
</dbReference>
<dbReference type="InterPro" id="IPR003593">
    <property type="entry name" value="AAA+_ATPase"/>
</dbReference>
<evidence type="ECO:0000256" key="2">
    <source>
        <dbReference type="ARBA" id="ARBA00022840"/>
    </source>
</evidence>
<proteinExistence type="predicted"/>
<evidence type="ECO:0000313" key="5">
    <source>
        <dbReference type="Proteomes" id="UP000500890"/>
    </source>
</evidence>
<feature type="domain" description="ABC transporter" evidence="3">
    <location>
        <begin position="6"/>
        <end position="226"/>
    </location>
</feature>
<dbReference type="PANTHER" id="PTHR43038:SF8">
    <property type="entry name" value="ABC-TYPE MULTIDRUG TRANSPORT SYSTEM, ATPASE COMPONENT"/>
    <property type="match status" value="1"/>
</dbReference>
<keyword evidence="5" id="KW-1185">Reference proteome</keyword>
<dbReference type="SMART" id="SM00382">
    <property type="entry name" value="AAA"/>
    <property type="match status" value="1"/>
</dbReference>
<dbReference type="GO" id="GO:0016887">
    <property type="term" value="F:ATP hydrolysis activity"/>
    <property type="evidence" value="ECO:0007669"/>
    <property type="project" value="InterPro"/>
</dbReference>
<keyword evidence="1" id="KW-0547">Nucleotide-binding</keyword>
<dbReference type="PROSITE" id="PS50893">
    <property type="entry name" value="ABC_TRANSPORTER_2"/>
    <property type="match status" value="1"/>
</dbReference>
<evidence type="ECO:0000256" key="1">
    <source>
        <dbReference type="ARBA" id="ARBA00022741"/>
    </source>
</evidence>
<dbReference type="Proteomes" id="UP000500890">
    <property type="component" value="Chromosome"/>
</dbReference>
<dbReference type="AlphaFoldDB" id="A0A6G8ALG7"/>
<dbReference type="PANTHER" id="PTHR43038">
    <property type="entry name" value="ATP-BINDING CASSETTE, SUB-FAMILY H, MEMBER 1"/>
    <property type="match status" value="1"/>
</dbReference>
<accession>A0A6G8ALG7</accession>
<dbReference type="GO" id="GO:0005524">
    <property type="term" value="F:ATP binding"/>
    <property type="evidence" value="ECO:0007669"/>
    <property type="project" value="UniProtKB-KW"/>
</dbReference>
<keyword evidence="2 4" id="KW-0067">ATP-binding</keyword>
<dbReference type="PROSITE" id="PS00211">
    <property type="entry name" value="ABC_TRANSPORTER_1"/>
    <property type="match status" value="1"/>
</dbReference>
<evidence type="ECO:0000313" key="4">
    <source>
        <dbReference type="EMBL" id="QIL45846.1"/>
    </source>
</evidence>
<dbReference type="InterPro" id="IPR003439">
    <property type="entry name" value="ABC_transporter-like_ATP-bd"/>
</dbReference>
<evidence type="ECO:0000259" key="3">
    <source>
        <dbReference type="PROSITE" id="PS50893"/>
    </source>
</evidence>
<name>A0A6G8ALG7_9ENTE</name>
<dbReference type="Gene3D" id="3.40.50.300">
    <property type="entry name" value="P-loop containing nucleotide triphosphate hydrolases"/>
    <property type="match status" value="1"/>
</dbReference>
<dbReference type="KEGG" id="vah:G7081_01440"/>
<dbReference type="Pfam" id="PF00005">
    <property type="entry name" value="ABC_tran"/>
    <property type="match status" value="1"/>
</dbReference>
<dbReference type="InterPro" id="IPR027417">
    <property type="entry name" value="P-loop_NTPase"/>
</dbReference>